<keyword evidence="2" id="KW-1185">Reference proteome</keyword>
<dbReference type="PANTHER" id="PTHR33202:SF8">
    <property type="entry name" value="PEROXIDE-RESPONSIVE REPRESSOR PERR"/>
    <property type="match status" value="1"/>
</dbReference>
<dbReference type="SUPFAM" id="SSF46785">
    <property type="entry name" value="Winged helix' DNA-binding domain"/>
    <property type="match status" value="1"/>
</dbReference>
<name>A0A2A7UYD3_COMTR</name>
<dbReference type="GO" id="GO:0000976">
    <property type="term" value="F:transcription cis-regulatory region binding"/>
    <property type="evidence" value="ECO:0007669"/>
    <property type="project" value="TreeGrafter"/>
</dbReference>
<dbReference type="InterPro" id="IPR002481">
    <property type="entry name" value="FUR"/>
</dbReference>
<dbReference type="GO" id="GO:0045892">
    <property type="term" value="P:negative regulation of DNA-templated transcription"/>
    <property type="evidence" value="ECO:0007669"/>
    <property type="project" value="TreeGrafter"/>
</dbReference>
<dbReference type="STRING" id="1219032.GCA_001515545_01844"/>
<evidence type="ECO:0000313" key="1">
    <source>
        <dbReference type="EMBL" id="PEH90345.1"/>
    </source>
</evidence>
<comment type="caution">
    <text evidence="1">The sequence shown here is derived from an EMBL/GenBank/DDBJ whole genome shotgun (WGS) entry which is preliminary data.</text>
</comment>
<dbReference type="PANTHER" id="PTHR33202">
    <property type="entry name" value="ZINC UPTAKE REGULATION PROTEIN"/>
    <property type="match status" value="1"/>
</dbReference>
<dbReference type="OrthoDB" id="8659436at2"/>
<dbReference type="InterPro" id="IPR036388">
    <property type="entry name" value="WH-like_DNA-bd_sf"/>
</dbReference>
<protein>
    <submittedName>
        <fullName evidence="1">Transcriptional repressor</fullName>
    </submittedName>
</protein>
<reference evidence="2" key="1">
    <citation type="submission" date="2017-09" db="EMBL/GenBank/DDBJ databases">
        <title>FDA dAtabase for Regulatory Grade micrObial Sequences (FDA-ARGOS): Supporting development and validation of Infectious Disease Dx tests.</title>
        <authorList>
            <person name="Minogue T."/>
            <person name="Wolcott M."/>
            <person name="Wasieloski L."/>
            <person name="Aguilar W."/>
            <person name="Moore D."/>
            <person name="Tallon L."/>
            <person name="Sadzewicz L."/>
            <person name="Ott S."/>
            <person name="Zhao X."/>
            <person name="Nagaraj S."/>
            <person name="Vavikolanu K."/>
            <person name="Aluvathingal J."/>
            <person name="Nadendla S."/>
            <person name="Sichtig H."/>
        </authorList>
    </citation>
    <scope>NUCLEOTIDE SEQUENCE [LARGE SCALE GENOMIC DNA]</scope>
    <source>
        <strain evidence="2">FDAARGOS_394</strain>
    </source>
</reference>
<proteinExistence type="predicted"/>
<dbReference type="CDD" id="cd07153">
    <property type="entry name" value="Fur_like"/>
    <property type="match status" value="1"/>
</dbReference>
<dbReference type="RefSeq" id="WP_083520427.1">
    <property type="nucleotide sequence ID" value="NZ_PDEA01000001.1"/>
</dbReference>
<dbReference type="GO" id="GO:0003700">
    <property type="term" value="F:DNA-binding transcription factor activity"/>
    <property type="evidence" value="ECO:0007669"/>
    <property type="project" value="InterPro"/>
</dbReference>
<dbReference type="GO" id="GO:1900376">
    <property type="term" value="P:regulation of secondary metabolite biosynthetic process"/>
    <property type="evidence" value="ECO:0007669"/>
    <property type="project" value="TreeGrafter"/>
</dbReference>
<dbReference type="Gene3D" id="1.10.10.10">
    <property type="entry name" value="Winged helix-like DNA-binding domain superfamily/Winged helix DNA-binding domain"/>
    <property type="match status" value="1"/>
</dbReference>
<dbReference type="GO" id="GO:0008270">
    <property type="term" value="F:zinc ion binding"/>
    <property type="evidence" value="ECO:0007669"/>
    <property type="project" value="TreeGrafter"/>
</dbReference>
<dbReference type="EMBL" id="PDEA01000001">
    <property type="protein sequence ID" value="PEH90345.1"/>
    <property type="molecule type" value="Genomic_DNA"/>
</dbReference>
<dbReference type="InterPro" id="IPR036390">
    <property type="entry name" value="WH_DNA-bd_sf"/>
</dbReference>
<dbReference type="AlphaFoldDB" id="A0A2A7UYD3"/>
<dbReference type="Pfam" id="PF01475">
    <property type="entry name" value="FUR"/>
    <property type="match status" value="1"/>
</dbReference>
<organism evidence="1 2">
    <name type="scientific">Comamonas terrigena</name>
    <dbReference type="NCBI Taxonomy" id="32013"/>
    <lineage>
        <taxon>Bacteria</taxon>
        <taxon>Pseudomonadati</taxon>
        <taxon>Pseudomonadota</taxon>
        <taxon>Betaproteobacteria</taxon>
        <taxon>Burkholderiales</taxon>
        <taxon>Comamonadaceae</taxon>
        <taxon>Comamonas</taxon>
    </lineage>
</organism>
<dbReference type="GeneID" id="80802652"/>
<gene>
    <name evidence="1" type="ORF">CRM82_18655</name>
</gene>
<dbReference type="Proteomes" id="UP000220246">
    <property type="component" value="Unassembled WGS sequence"/>
</dbReference>
<evidence type="ECO:0000313" key="2">
    <source>
        <dbReference type="Proteomes" id="UP000220246"/>
    </source>
</evidence>
<accession>A0A2A7UYD3</accession>
<sequence length="176" mass="18964">MPPRTTATTAATRLASARTRRPQALAAQAQQQAQDAQLAERLRQAGLQPTRQRLAMARVLLGAPVHMHAEQVLQAARQHYPSLSRATVYASLPLFAERGLLRALPLGLEHTVYDSSTEVHPHLLIEDSGEVLDLPPDCIRWDALPPLAPGLEVAAIDMVVRVRRTAAAPDAAASAA</sequence>